<feature type="chain" id="PRO_5015677730" evidence="1">
    <location>
        <begin position="24"/>
        <end position="354"/>
    </location>
</feature>
<keyword evidence="1" id="KW-0732">Signal</keyword>
<dbReference type="SUPFAM" id="SSF51004">
    <property type="entry name" value="C-terminal (heme d1) domain of cytochrome cd1-nitrite reductase"/>
    <property type="match status" value="1"/>
</dbReference>
<sequence length="354" mass="37422">MKLLNRFLGLAILLALFTTSCSSDDDGINVGQSPSVPLGAYENGTFILNEGSSAATAGVDFLSDAGVLTSDVFRIENPDEDELGLFLQNIFFDDTRAFIISGGTSSITVVNRYTFKFITSIETNLDNPRYGIVVNGKAYVTNQAGFSTGADDFVTVINLSNYSTSTVLIGDYVDRITFAGDKVVIANGAFGSGNGVTFLNTTNNSFQTLDLGAGNSPNSLIAVNDNVYALTGNNKFFQIDANTATLSSTLDIPAAISGVKNLQIENDEVYFTADTSVYSFGLGDTTVSTTPLFTYNSTSQFGAMYGFSVSDNSIFVGDAGDFASAGTFFEYTTAGTLVDSYTSSGVGPNGFYKN</sequence>
<name>A0A2T1N5D9_9FLAO</name>
<dbReference type="AlphaFoldDB" id="A0A2T1N5D9"/>
<evidence type="ECO:0000256" key="1">
    <source>
        <dbReference type="SAM" id="SignalP"/>
    </source>
</evidence>
<comment type="caution">
    <text evidence="2">The sequence shown here is derived from an EMBL/GenBank/DDBJ whole genome shotgun (WGS) entry which is preliminary data.</text>
</comment>
<dbReference type="InterPro" id="IPR015943">
    <property type="entry name" value="WD40/YVTN_repeat-like_dom_sf"/>
</dbReference>
<dbReference type="Gene3D" id="2.130.10.10">
    <property type="entry name" value="YVTN repeat-like/Quinoprotein amine dehydrogenase"/>
    <property type="match status" value="1"/>
</dbReference>
<organism evidence="2 3">
    <name type="scientific">Aurantibacter aestuarii</name>
    <dbReference type="NCBI Taxonomy" id="1266046"/>
    <lineage>
        <taxon>Bacteria</taxon>
        <taxon>Pseudomonadati</taxon>
        <taxon>Bacteroidota</taxon>
        <taxon>Flavobacteriia</taxon>
        <taxon>Flavobacteriales</taxon>
        <taxon>Flavobacteriaceae</taxon>
        <taxon>Aurantibacter</taxon>
    </lineage>
</organism>
<accession>A0A2T1N5D9</accession>
<evidence type="ECO:0000313" key="3">
    <source>
        <dbReference type="Proteomes" id="UP000238426"/>
    </source>
</evidence>
<reference evidence="2 3" key="1">
    <citation type="submission" date="2018-03" db="EMBL/GenBank/DDBJ databases">
        <title>Mesoflavibacter sp. HG37 and Mesoflavibacter sp. HG96 sp.nov., two marine bacteria isolated from seawater of Western Pacific Ocean.</title>
        <authorList>
            <person name="Cheng H."/>
            <person name="Wu Y.-H."/>
            <person name="Guo L.-L."/>
            <person name="Xu X.-W."/>
        </authorList>
    </citation>
    <scope>NUCLEOTIDE SEQUENCE [LARGE SCALE GENOMIC DNA]</scope>
    <source>
        <strain evidence="2 3">KCTC 32269</strain>
    </source>
</reference>
<evidence type="ECO:0000313" key="2">
    <source>
        <dbReference type="EMBL" id="PSG86492.1"/>
    </source>
</evidence>
<dbReference type="OrthoDB" id="9773938at2"/>
<dbReference type="InterPro" id="IPR011048">
    <property type="entry name" value="Haem_d1_sf"/>
</dbReference>
<keyword evidence="3" id="KW-1185">Reference proteome</keyword>
<protein>
    <submittedName>
        <fullName evidence="2">Cell surface protein</fullName>
    </submittedName>
</protein>
<dbReference type="Proteomes" id="UP000238426">
    <property type="component" value="Unassembled WGS sequence"/>
</dbReference>
<proteinExistence type="predicted"/>
<dbReference type="EMBL" id="PXOQ01000015">
    <property type="protein sequence ID" value="PSG86492.1"/>
    <property type="molecule type" value="Genomic_DNA"/>
</dbReference>
<dbReference type="RefSeq" id="WP_106464230.1">
    <property type="nucleotide sequence ID" value="NZ_PXOQ01000015.1"/>
</dbReference>
<feature type="signal peptide" evidence="1">
    <location>
        <begin position="1"/>
        <end position="23"/>
    </location>
</feature>
<dbReference type="PROSITE" id="PS51257">
    <property type="entry name" value="PROKAR_LIPOPROTEIN"/>
    <property type="match status" value="1"/>
</dbReference>
<gene>
    <name evidence="2" type="ORF">C7H52_12470</name>
</gene>